<evidence type="ECO:0000313" key="3">
    <source>
        <dbReference type="EMBL" id="TFW31779.1"/>
    </source>
</evidence>
<reference evidence="3 4" key="1">
    <citation type="submission" date="2019-03" db="EMBL/GenBank/DDBJ databases">
        <title>Draft genome of Massilia hortus sp. nov., a novel bacterial species of the Oxalobacteraceae family.</title>
        <authorList>
            <person name="Peta V."/>
            <person name="Raths R."/>
            <person name="Bucking H."/>
        </authorList>
    </citation>
    <scope>NUCLEOTIDE SEQUENCE [LARGE SCALE GENOMIC DNA]</scope>
    <source>
        <strain evidence="3 4">ONC3</strain>
    </source>
</reference>
<proteinExistence type="predicted"/>
<dbReference type="AlphaFoldDB" id="A0A4Y9SY48"/>
<dbReference type="RefSeq" id="WP_135190119.1">
    <property type="nucleotide sequence ID" value="NZ_SPUM01000081.1"/>
</dbReference>
<dbReference type="SUPFAM" id="SSF52540">
    <property type="entry name" value="P-loop containing nucleoside triphosphate hydrolases"/>
    <property type="match status" value="1"/>
</dbReference>
<keyword evidence="3" id="KW-0067">ATP-binding</keyword>
<dbReference type="Gene3D" id="3.40.50.300">
    <property type="entry name" value="P-loop containing nucleotide triphosphate hydrolases"/>
    <property type="match status" value="1"/>
</dbReference>
<accession>A0A4Y9SY48</accession>
<dbReference type="OrthoDB" id="8903747at2"/>
<comment type="caution">
    <text evidence="3">The sequence shown here is derived from an EMBL/GenBank/DDBJ whole genome shotgun (WGS) entry which is preliminary data.</text>
</comment>
<keyword evidence="4" id="KW-1185">Reference proteome</keyword>
<sequence length="354" mass="38945">MPNDNAFALSDSPSMCEAAPPKHSAEGSGMKVAIKHPLLSGKVVLPTPPISELYRTIKRIVLLREPGCCFTAKSGVGKSYALTMVESQLRKEFPEMCVFRHVILNHQVPSIRAFFKHFLRTARHSERKGETSDLRERLINRLIDGGTESGLDLVVLLIDEAQEMALQDFKFLKDVGNELDKEGVQLVVIMMGQDPEFDGVIQKLRDGGHLDLVSRFTMRKRSFRGLSTVEDFTAVLAGIDSAVFPDRNGSAWPQFFIPRAWTAGFRMQAQAKALLDALISAAGSNSTKAGFPARQLFLAIRALLLDHAAKDSATLEIGPKAWADAVEYALIEDALAIAAAAEMKQQGKKVKVKR</sequence>
<dbReference type="GO" id="GO:0005524">
    <property type="term" value="F:ATP binding"/>
    <property type="evidence" value="ECO:0007669"/>
    <property type="project" value="UniProtKB-KW"/>
</dbReference>
<dbReference type="EMBL" id="SPUM01000081">
    <property type="protein sequence ID" value="TFW31779.1"/>
    <property type="molecule type" value="Genomic_DNA"/>
</dbReference>
<evidence type="ECO:0000256" key="1">
    <source>
        <dbReference type="SAM" id="MobiDB-lite"/>
    </source>
</evidence>
<keyword evidence="3" id="KW-0547">Nucleotide-binding</keyword>
<gene>
    <name evidence="3" type="ORF">E4O92_12590</name>
</gene>
<feature type="domain" description="ORC1/DEAH AAA+ ATPase" evidence="2">
    <location>
        <begin position="69"/>
        <end position="198"/>
    </location>
</feature>
<dbReference type="GO" id="GO:0016887">
    <property type="term" value="F:ATP hydrolysis activity"/>
    <property type="evidence" value="ECO:0007669"/>
    <property type="project" value="InterPro"/>
</dbReference>
<evidence type="ECO:0000313" key="4">
    <source>
        <dbReference type="Proteomes" id="UP000297258"/>
    </source>
</evidence>
<evidence type="ECO:0000259" key="2">
    <source>
        <dbReference type="Pfam" id="PF13401"/>
    </source>
</evidence>
<organism evidence="3 4">
    <name type="scientific">Massilia horti</name>
    <dbReference type="NCBI Taxonomy" id="2562153"/>
    <lineage>
        <taxon>Bacteria</taxon>
        <taxon>Pseudomonadati</taxon>
        <taxon>Pseudomonadota</taxon>
        <taxon>Betaproteobacteria</taxon>
        <taxon>Burkholderiales</taxon>
        <taxon>Oxalobacteraceae</taxon>
        <taxon>Telluria group</taxon>
        <taxon>Massilia</taxon>
    </lineage>
</organism>
<dbReference type="Proteomes" id="UP000297258">
    <property type="component" value="Unassembled WGS sequence"/>
</dbReference>
<dbReference type="InterPro" id="IPR049945">
    <property type="entry name" value="AAA_22"/>
</dbReference>
<dbReference type="InterPro" id="IPR027417">
    <property type="entry name" value="P-loop_NTPase"/>
</dbReference>
<feature type="region of interest" description="Disordered" evidence="1">
    <location>
        <begin position="1"/>
        <end position="24"/>
    </location>
</feature>
<dbReference type="Pfam" id="PF13401">
    <property type="entry name" value="AAA_22"/>
    <property type="match status" value="1"/>
</dbReference>
<protein>
    <submittedName>
        <fullName evidence="3">ATP-binding protein</fullName>
    </submittedName>
</protein>
<name>A0A4Y9SY48_9BURK</name>